<dbReference type="Proteomes" id="UP000521199">
    <property type="component" value="Unassembled WGS sequence"/>
</dbReference>
<protein>
    <recommendedName>
        <fullName evidence="2">YcxB-like C-terminal domain-containing protein</fullName>
    </recommendedName>
</protein>
<reference evidence="3 4" key="1">
    <citation type="submission" date="2020-08" db="EMBL/GenBank/DDBJ databases">
        <title>Genomic Encyclopedia of Type Strains, Phase IV (KMG-IV): sequencing the most valuable type-strain genomes for metagenomic binning, comparative biology and taxonomic classification.</title>
        <authorList>
            <person name="Goeker M."/>
        </authorList>
    </citation>
    <scope>NUCLEOTIDE SEQUENCE [LARGE SCALE GENOMIC DNA]</scope>
    <source>
        <strain evidence="3 4">DSM 24163</strain>
    </source>
</reference>
<keyword evidence="1" id="KW-1133">Transmembrane helix</keyword>
<proteinExistence type="predicted"/>
<evidence type="ECO:0000313" key="4">
    <source>
        <dbReference type="Proteomes" id="UP000521199"/>
    </source>
</evidence>
<organism evidence="3 4">
    <name type="scientific">Chiayiivirga flava</name>
    <dbReference type="NCBI Taxonomy" id="659595"/>
    <lineage>
        <taxon>Bacteria</taxon>
        <taxon>Pseudomonadati</taxon>
        <taxon>Pseudomonadota</taxon>
        <taxon>Gammaproteobacteria</taxon>
        <taxon>Lysobacterales</taxon>
        <taxon>Lysobacteraceae</taxon>
        <taxon>Chiayiivirga</taxon>
    </lineage>
</organism>
<dbReference type="EMBL" id="JACHHP010000002">
    <property type="protein sequence ID" value="MBB5207545.1"/>
    <property type="molecule type" value="Genomic_DNA"/>
</dbReference>
<dbReference type="InterPro" id="IPR025588">
    <property type="entry name" value="YcxB-like_C"/>
</dbReference>
<comment type="caution">
    <text evidence="3">The sequence shown here is derived from an EMBL/GenBank/DDBJ whole genome shotgun (WGS) entry which is preliminary data.</text>
</comment>
<feature type="transmembrane region" description="Helical" evidence="1">
    <location>
        <begin position="60"/>
        <end position="79"/>
    </location>
</feature>
<gene>
    <name evidence="3" type="ORF">HNQ52_001074</name>
</gene>
<dbReference type="AlphaFoldDB" id="A0A7W8G1E0"/>
<sequence length="171" mass="18896">MELHFDLRDDDVRVAQRAASRTWQRLAGHWSITATGVLHWMCVGAFVVCVLDQVPPDRQWLLLGLGVAMLATFWATLLLQHHRLKTRLRAGAGPFPQAHHVRIDTDGLAMSSVTGSTHVPWSRVIDVQSLPDHVLLQFAQGVCLPIPRHAFPDAGARDAFLAALAAHRQPA</sequence>
<accession>A0A7W8G1E0</accession>
<evidence type="ECO:0000256" key="1">
    <source>
        <dbReference type="SAM" id="Phobius"/>
    </source>
</evidence>
<dbReference type="RefSeq" id="WP_183960090.1">
    <property type="nucleotide sequence ID" value="NZ_JACHHP010000002.1"/>
</dbReference>
<evidence type="ECO:0000259" key="2">
    <source>
        <dbReference type="Pfam" id="PF14317"/>
    </source>
</evidence>
<evidence type="ECO:0000313" key="3">
    <source>
        <dbReference type="EMBL" id="MBB5207545.1"/>
    </source>
</evidence>
<keyword evidence="4" id="KW-1185">Reference proteome</keyword>
<dbReference type="Pfam" id="PF14317">
    <property type="entry name" value="YcxB"/>
    <property type="match status" value="1"/>
</dbReference>
<keyword evidence="1" id="KW-0812">Transmembrane</keyword>
<name>A0A7W8G1E0_9GAMM</name>
<feature type="domain" description="YcxB-like C-terminal" evidence="2">
    <location>
        <begin position="103"/>
        <end position="163"/>
    </location>
</feature>
<feature type="transmembrane region" description="Helical" evidence="1">
    <location>
        <begin position="26"/>
        <end position="48"/>
    </location>
</feature>
<keyword evidence="1" id="KW-0472">Membrane</keyword>